<dbReference type="PROSITE" id="PS51257">
    <property type="entry name" value="PROKAR_LIPOPROTEIN"/>
    <property type="match status" value="1"/>
</dbReference>
<dbReference type="InterPro" id="IPR013830">
    <property type="entry name" value="SGNH_hydro"/>
</dbReference>
<keyword evidence="4" id="KW-0378">Hydrolase</keyword>
<sequence>MKLLKRSPLFLSMLLLLAACTKQGDLVVAYSNPQIAYEGRIDTSNSTAARLFWSGTTIRINFEGEAIAATLADQRGDNYYNVFVDGDSLTILRPDTTQREYLLASDLGAGKHRLEIFKRTEWDRGTTSFYGFRISGKAKLLQRDPAKKRKIEFYGNSITAGYAVDDFSGKDRSDSIFTNNYRSYARLTADHYNAQYSCICKSGIGITVSWFPTIMPEIYDRLDPTDPNSPWDFSRYTPDVVVINLFQNDSWLVNMPQHEQFKARFGSQAPTPEFITGAYANFVRSIRTRYPEAQIVCMLGSMDATREGSPWPGYVEQAVAQLDDPRIFTHFVPFKNTGGHPNIAEQQAMAQSLIGFMDEHIDW</sequence>
<feature type="domain" description="Carbohydrate esterase 2 N-terminal" evidence="3">
    <location>
        <begin position="37"/>
        <end position="142"/>
    </location>
</feature>
<evidence type="ECO:0000256" key="1">
    <source>
        <dbReference type="SAM" id="SignalP"/>
    </source>
</evidence>
<evidence type="ECO:0000259" key="3">
    <source>
        <dbReference type="Pfam" id="PF17996"/>
    </source>
</evidence>
<dbReference type="Proteomes" id="UP000243525">
    <property type="component" value="Unassembled WGS sequence"/>
</dbReference>
<dbReference type="CDD" id="cd01831">
    <property type="entry name" value="Endoglucanase_E_like"/>
    <property type="match status" value="1"/>
</dbReference>
<dbReference type="Gene3D" id="2.60.120.260">
    <property type="entry name" value="Galactose-binding domain-like"/>
    <property type="match status" value="1"/>
</dbReference>
<organism evidence="4 5">
    <name type="scientific">Mangrovibacterium marinum</name>
    <dbReference type="NCBI Taxonomy" id="1639118"/>
    <lineage>
        <taxon>Bacteria</taxon>
        <taxon>Pseudomonadati</taxon>
        <taxon>Bacteroidota</taxon>
        <taxon>Bacteroidia</taxon>
        <taxon>Marinilabiliales</taxon>
        <taxon>Prolixibacteraceae</taxon>
        <taxon>Mangrovibacterium</taxon>
    </lineage>
</organism>
<dbReference type="Pfam" id="PF13472">
    <property type="entry name" value="Lipase_GDSL_2"/>
    <property type="match status" value="1"/>
</dbReference>
<keyword evidence="5" id="KW-1185">Reference proteome</keyword>
<name>A0A2T5C111_9BACT</name>
<feature type="chain" id="PRO_5015420571" evidence="1">
    <location>
        <begin position="19"/>
        <end position="363"/>
    </location>
</feature>
<dbReference type="AlphaFoldDB" id="A0A2T5C111"/>
<evidence type="ECO:0000259" key="2">
    <source>
        <dbReference type="Pfam" id="PF13472"/>
    </source>
</evidence>
<keyword evidence="1" id="KW-0732">Signal</keyword>
<dbReference type="SUPFAM" id="SSF52266">
    <property type="entry name" value="SGNH hydrolase"/>
    <property type="match status" value="1"/>
</dbReference>
<dbReference type="EMBL" id="QAAD01000009">
    <property type="protein sequence ID" value="PTN08299.1"/>
    <property type="molecule type" value="Genomic_DNA"/>
</dbReference>
<dbReference type="OrthoDB" id="9801375at2"/>
<gene>
    <name evidence="4" type="ORF">C8N47_10933</name>
</gene>
<dbReference type="PANTHER" id="PTHR37834:SF2">
    <property type="entry name" value="ESTERASE, SGNH HYDROLASE-TYPE"/>
    <property type="match status" value="1"/>
</dbReference>
<proteinExistence type="predicted"/>
<dbReference type="GO" id="GO:0052689">
    <property type="term" value="F:carboxylic ester hydrolase activity"/>
    <property type="evidence" value="ECO:0007669"/>
    <property type="project" value="InterPro"/>
</dbReference>
<dbReference type="PANTHER" id="PTHR37834">
    <property type="entry name" value="GDSL-LIKE LIPASE/ACYLHYDROLASE DOMAIN PROTEIN (AFU_ORTHOLOGUE AFUA_2G00620)"/>
    <property type="match status" value="1"/>
</dbReference>
<feature type="signal peptide" evidence="1">
    <location>
        <begin position="1"/>
        <end position="18"/>
    </location>
</feature>
<protein>
    <submittedName>
        <fullName evidence="4">GDSL-like lipase/acylhydrolase family protein</fullName>
    </submittedName>
</protein>
<dbReference type="RefSeq" id="WP_107822445.1">
    <property type="nucleotide sequence ID" value="NZ_OY782574.1"/>
</dbReference>
<evidence type="ECO:0000313" key="5">
    <source>
        <dbReference type="Proteomes" id="UP000243525"/>
    </source>
</evidence>
<feature type="domain" description="SGNH hydrolase-type esterase" evidence="2">
    <location>
        <begin position="153"/>
        <end position="322"/>
    </location>
</feature>
<dbReference type="InterPro" id="IPR052762">
    <property type="entry name" value="PCW_deacetylase/CE"/>
</dbReference>
<evidence type="ECO:0000313" key="4">
    <source>
        <dbReference type="EMBL" id="PTN08299.1"/>
    </source>
</evidence>
<dbReference type="Pfam" id="PF17996">
    <property type="entry name" value="CE2_N"/>
    <property type="match status" value="1"/>
</dbReference>
<dbReference type="InterPro" id="IPR037461">
    <property type="entry name" value="CtCE2-like_dom"/>
</dbReference>
<dbReference type="InterPro" id="IPR036514">
    <property type="entry name" value="SGNH_hydro_sf"/>
</dbReference>
<dbReference type="Gene3D" id="3.40.50.1110">
    <property type="entry name" value="SGNH hydrolase"/>
    <property type="match status" value="1"/>
</dbReference>
<accession>A0A2T5C111</accession>
<reference evidence="4 5" key="1">
    <citation type="submission" date="2018-04" db="EMBL/GenBank/DDBJ databases">
        <title>Genomic Encyclopedia of Archaeal and Bacterial Type Strains, Phase II (KMG-II): from individual species to whole genera.</title>
        <authorList>
            <person name="Goeker M."/>
        </authorList>
    </citation>
    <scope>NUCLEOTIDE SEQUENCE [LARGE SCALE GENOMIC DNA]</scope>
    <source>
        <strain evidence="4 5">DSM 28823</strain>
    </source>
</reference>
<dbReference type="InterPro" id="IPR040794">
    <property type="entry name" value="CE2_N"/>
</dbReference>
<comment type="caution">
    <text evidence="4">The sequence shown here is derived from an EMBL/GenBank/DDBJ whole genome shotgun (WGS) entry which is preliminary data.</text>
</comment>